<dbReference type="PROSITE" id="PS00678">
    <property type="entry name" value="WD_REPEATS_1"/>
    <property type="match status" value="1"/>
</dbReference>
<reference evidence="7 8" key="1">
    <citation type="journal article" date="2023" name="Nat. Commun.">
        <title>Origin of minicircular mitochondrial genomes in red algae.</title>
        <authorList>
            <person name="Lee Y."/>
            <person name="Cho C.H."/>
            <person name="Lee Y.M."/>
            <person name="Park S.I."/>
            <person name="Yang J.H."/>
            <person name="West J.A."/>
            <person name="Bhattacharya D."/>
            <person name="Yoon H.S."/>
        </authorList>
    </citation>
    <scope>NUCLEOTIDE SEQUENCE [LARGE SCALE GENOMIC DNA]</scope>
    <source>
        <strain evidence="7 8">CCMP1338</strain>
        <tissue evidence="7">Whole cell</tissue>
    </source>
</reference>
<dbReference type="GO" id="GO:0071013">
    <property type="term" value="C:catalytic step 2 spliceosome"/>
    <property type="evidence" value="ECO:0007669"/>
    <property type="project" value="TreeGrafter"/>
</dbReference>
<dbReference type="InterPro" id="IPR036322">
    <property type="entry name" value="WD40_repeat_dom_sf"/>
</dbReference>
<dbReference type="InterPro" id="IPR020472">
    <property type="entry name" value="WD40_PAC1"/>
</dbReference>
<evidence type="ECO:0000256" key="4">
    <source>
        <dbReference type="ARBA" id="ARBA00022737"/>
    </source>
</evidence>
<dbReference type="GO" id="GO:0005737">
    <property type="term" value="C:cytoplasm"/>
    <property type="evidence" value="ECO:0007669"/>
    <property type="project" value="UniProtKB-SubCell"/>
</dbReference>
<organism evidence="7 8">
    <name type="scientific">Rhodosorus marinus</name>
    <dbReference type="NCBI Taxonomy" id="101924"/>
    <lineage>
        <taxon>Eukaryota</taxon>
        <taxon>Rhodophyta</taxon>
        <taxon>Stylonematophyceae</taxon>
        <taxon>Stylonematales</taxon>
        <taxon>Stylonemataceae</taxon>
        <taxon>Rhodosorus</taxon>
    </lineage>
</organism>
<dbReference type="Pfam" id="PF00400">
    <property type="entry name" value="WD40"/>
    <property type="match status" value="7"/>
</dbReference>
<dbReference type="PANTHER" id="PTHR22842">
    <property type="entry name" value="WD40 REPEAT PROTEIN"/>
    <property type="match status" value="1"/>
</dbReference>
<evidence type="ECO:0000256" key="2">
    <source>
        <dbReference type="ARBA" id="ARBA00022490"/>
    </source>
</evidence>
<keyword evidence="4" id="KW-0677">Repeat</keyword>
<proteinExistence type="inferred from homology"/>
<gene>
    <name evidence="7" type="ORF">NDN08_007128</name>
</gene>
<dbReference type="PRINTS" id="PR00320">
    <property type="entry name" value="GPROTEINBRPT"/>
</dbReference>
<dbReference type="AlphaFoldDB" id="A0AAV8UFM7"/>
<evidence type="ECO:0000313" key="7">
    <source>
        <dbReference type="EMBL" id="KAJ8901279.1"/>
    </source>
</evidence>
<dbReference type="InterPro" id="IPR015943">
    <property type="entry name" value="WD40/YVTN_repeat-like_dom_sf"/>
</dbReference>
<comment type="subcellular location">
    <subcellularLocation>
        <location evidence="1">Cytoplasm</location>
    </subcellularLocation>
</comment>
<dbReference type="InterPro" id="IPR051980">
    <property type="entry name" value="WD_repeat_MORG1"/>
</dbReference>
<dbReference type="PROSITE" id="PS50082">
    <property type="entry name" value="WD_REPEATS_2"/>
    <property type="match status" value="4"/>
</dbReference>
<protein>
    <recommendedName>
        <fullName evidence="9">Anaphase-promoting complex subunit 4 WD40 domain-containing protein</fullName>
    </recommendedName>
</protein>
<dbReference type="PROSITE" id="PS50294">
    <property type="entry name" value="WD_REPEATS_REGION"/>
    <property type="match status" value="4"/>
</dbReference>
<dbReference type="Gene3D" id="2.130.10.10">
    <property type="entry name" value="YVTN repeat-like/Quinoprotein amine dehydrogenase"/>
    <property type="match status" value="3"/>
</dbReference>
<evidence type="ECO:0000256" key="5">
    <source>
        <dbReference type="ARBA" id="ARBA00038145"/>
    </source>
</evidence>
<sequence>MGERGWPTRPSKPLKSHTGTVNAVRFNRSGQYCASAGADKTVRLWNPHKQLLVKTYSGHGYEVADVTISRDNNSFASCGGDKLVFLWDVASGKTMRRFGGSRDGGHNGRMNCVSFCGMDDSLLVTGSYDTTLKFWDVRSRSLEPVQTLTGAKDSVSSIGVRGHLVLSASVDGAARVHDVRTGTITVDHIGSPLVDARFSSDGNCLLAASLDETVRLLDMATGEVLALYQGHSNSQFRLECSLLHDDSIVVCGSEDGRVALWDIVQTEKEPKSFRKAHEKSVSSISVHPTRREFLSAAQDGSIVLWKPPGD</sequence>
<comment type="similarity">
    <text evidence="5">Belongs to the WD repeat MORG1 family.</text>
</comment>
<evidence type="ECO:0000256" key="1">
    <source>
        <dbReference type="ARBA" id="ARBA00004496"/>
    </source>
</evidence>
<dbReference type="SUPFAM" id="SSF50978">
    <property type="entry name" value="WD40 repeat-like"/>
    <property type="match status" value="1"/>
</dbReference>
<dbReference type="Proteomes" id="UP001157974">
    <property type="component" value="Unassembled WGS sequence"/>
</dbReference>
<feature type="repeat" description="WD" evidence="6">
    <location>
        <begin position="103"/>
        <end position="145"/>
    </location>
</feature>
<dbReference type="InterPro" id="IPR001680">
    <property type="entry name" value="WD40_rpt"/>
</dbReference>
<evidence type="ECO:0008006" key="9">
    <source>
        <dbReference type="Google" id="ProtNLM"/>
    </source>
</evidence>
<evidence type="ECO:0000313" key="8">
    <source>
        <dbReference type="Proteomes" id="UP001157974"/>
    </source>
</evidence>
<dbReference type="PANTHER" id="PTHR22842:SF3">
    <property type="entry name" value="WD REPEAT DOMAIN-CONTAINING PROTEIN 83"/>
    <property type="match status" value="1"/>
</dbReference>
<dbReference type="EMBL" id="JAMWBK010000011">
    <property type="protein sequence ID" value="KAJ8901279.1"/>
    <property type="molecule type" value="Genomic_DNA"/>
</dbReference>
<accession>A0AAV8UFM7</accession>
<feature type="repeat" description="WD" evidence="6">
    <location>
        <begin position="56"/>
        <end position="97"/>
    </location>
</feature>
<feature type="repeat" description="WD" evidence="6">
    <location>
        <begin position="274"/>
        <end position="310"/>
    </location>
</feature>
<keyword evidence="3 6" id="KW-0853">WD repeat</keyword>
<keyword evidence="2" id="KW-0963">Cytoplasm</keyword>
<feature type="repeat" description="WD" evidence="6">
    <location>
        <begin position="14"/>
        <end position="46"/>
    </location>
</feature>
<evidence type="ECO:0000256" key="6">
    <source>
        <dbReference type="PROSITE-ProRule" id="PRU00221"/>
    </source>
</evidence>
<dbReference type="SMART" id="SM00320">
    <property type="entry name" value="WD40"/>
    <property type="match status" value="7"/>
</dbReference>
<keyword evidence="8" id="KW-1185">Reference proteome</keyword>
<evidence type="ECO:0000256" key="3">
    <source>
        <dbReference type="ARBA" id="ARBA00022574"/>
    </source>
</evidence>
<dbReference type="InterPro" id="IPR019775">
    <property type="entry name" value="WD40_repeat_CS"/>
</dbReference>
<name>A0AAV8UFM7_9RHOD</name>
<comment type="caution">
    <text evidence="7">The sequence shown here is derived from an EMBL/GenBank/DDBJ whole genome shotgun (WGS) entry which is preliminary data.</text>
</comment>
<dbReference type="CDD" id="cd00200">
    <property type="entry name" value="WD40"/>
    <property type="match status" value="1"/>
</dbReference>
<dbReference type="GO" id="GO:0000398">
    <property type="term" value="P:mRNA splicing, via spliceosome"/>
    <property type="evidence" value="ECO:0007669"/>
    <property type="project" value="TreeGrafter"/>
</dbReference>